<evidence type="ECO:0000313" key="2">
    <source>
        <dbReference type="Proteomes" id="UP000461162"/>
    </source>
</evidence>
<accession>A0A7K1KN95</accession>
<dbReference type="RefSeq" id="WP_155933812.1">
    <property type="nucleotide sequence ID" value="NZ_WODC01000004.1"/>
</dbReference>
<dbReference type="InterPro" id="IPR021952">
    <property type="entry name" value="Flpp3-like"/>
</dbReference>
<proteinExistence type="predicted"/>
<sequence>MPPITRAVATALLLVTLLGSAGCGAILLGGAAAAGTYVYFDGQAKNTYNASFQKAYDASLAACRELTIPVTSETRDGTSGKITGKLSGDTVIISLKLVGDNLTEITVRVGLIGNESASRRIHATISRHL</sequence>
<name>A0A7K1KN95_9BACT</name>
<organism evidence="1 2">
    <name type="scientific">Pseudodesulfovibrio alkaliphilus</name>
    <dbReference type="NCBI Taxonomy" id="2661613"/>
    <lineage>
        <taxon>Bacteria</taxon>
        <taxon>Pseudomonadati</taxon>
        <taxon>Thermodesulfobacteriota</taxon>
        <taxon>Desulfovibrionia</taxon>
        <taxon>Desulfovibrionales</taxon>
        <taxon>Desulfovibrionaceae</taxon>
    </lineage>
</organism>
<reference evidence="1 2" key="1">
    <citation type="submission" date="2019-11" db="EMBL/GenBank/DDBJ databases">
        <title>Pseudodesulfovibrio alkaliphilus, sp. nov., an alkaliphilic sulfate-reducing bacteria from mud volcano of Taman peninsula, Russia.</title>
        <authorList>
            <person name="Frolova A."/>
            <person name="Merkel A.Y."/>
            <person name="Slobodkin A.I."/>
        </authorList>
    </citation>
    <scope>NUCLEOTIDE SEQUENCE [LARGE SCALE GENOMIC DNA]</scope>
    <source>
        <strain evidence="1 2">F-1</strain>
    </source>
</reference>
<evidence type="ECO:0000313" key="1">
    <source>
        <dbReference type="EMBL" id="MUM77558.1"/>
    </source>
</evidence>
<dbReference type="EMBL" id="WODC01000004">
    <property type="protein sequence ID" value="MUM77558.1"/>
    <property type="molecule type" value="Genomic_DNA"/>
</dbReference>
<protein>
    <submittedName>
        <fullName evidence="1">DUF3568 family protein</fullName>
    </submittedName>
</protein>
<comment type="caution">
    <text evidence="1">The sequence shown here is derived from an EMBL/GenBank/DDBJ whole genome shotgun (WGS) entry which is preliminary data.</text>
</comment>
<dbReference type="Proteomes" id="UP000461162">
    <property type="component" value="Unassembled WGS sequence"/>
</dbReference>
<keyword evidence="2" id="KW-1185">Reference proteome</keyword>
<dbReference type="AlphaFoldDB" id="A0A7K1KN95"/>
<dbReference type="PROSITE" id="PS51257">
    <property type="entry name" value="PROKAR_LIPOPROTEIN"/>
    <property type="match status" value="1"/>
</dbReference>
<dbReference type="Pfam" id="PF12092">
    <property type="entry name" value="DUF3568"/>
    <property type="match status" value="1"/>
</dbReference>
<gene>
    <name evidence="1" type="ORF">GKC30_07935</name>
</gene>